<evidence type="ECO:0000313" key="3">
    <source>
        <dbReference type="Proteomes" id="UP000001844"/>
    </source>
</evidence>
<feature type="chain" id="PRO_5003070336" evidence="1">
    <location>
        <begin position="22"/>
        <end position="113"/>
    </location>
</feature>
<proteinExistence type="predicted"/>
<dbReference type="KEGG" id="nhl:Nhal_3869"/>
<keyword evidence="1" id="KW-0732">Signal</keyword>
<dbReference type="AlphaFoldDB" id="D5C3H4"/>
<dbReference type="OrthoDB" id="8563102at2"/>
<protein>
    <submittedName>
        <fullName evidence="2">Uncharacterized protein</fullName>
    </submittedName>
</protein>
<dbReference type="RefSeq" id="WP_013034730.1">
    <property type="nucleotide sequence ID" value="NC_013960.1"/>
</dbReference>
<dbReference type="HOGENOM" id="CLU_154406_1_0_6"/>
<dbReference type="STRING" id="472759.Nhal_3869"/>
<dbReference type="eggNOG" id="ENOG5032RK3">
    <property type="taxonomic scope" value="Bacteria"/>
</dbReference>
<reference evidence="3" key="1">
    <citation type="submission" date="2010-04" db="EMBL/GenBank/DDBJ databases">
        <title>Complete genome sequence of Nitrosococcus halophilus Nc4, a salt-adapted, aerobic obligate ammonia-oxidizing sulfur purple bacterium.</title>
        <authorList>
            <consortium name="US DOE Joint Genome Institute"/>
            <person name="Campbell M.A."/>
            <person name="Malfatti S.A."/>
            <person name="Chain P.S.G."/>
            <person name="Heidelberg J.F."/>
            <person name="Ward B.B."/>
            <person name="Klotz M.G."/>
        </authorList>
    </citation>
    <scope>NUCLEOTIDE SEQUENCE [LARGE SCALE GENOMIC DNA]</scope>
    <source>
        <strain evidence="3">Nc4</strain>
    </source>
</reference>
<evidence type="ECO:0000313" key="2">
    <source>
        <dbReference type="EMBL" id="ADE16881.1"/>
    </source>
</evidence>
<dbReference type="EMBL" id="CP001798">
    <property type="protein sequence ID" value="ADE16881.1"/>
    <property type="molecule type" value="Genomic_DNA"/>
</dbReference>
<sequence>MRTLKVLILGASLMGSALVIANDYPTAMRVEYVLQCMAANGNKPEILYKCSCSIDEIARQVSVDTYVEGNTVLQLMNVGGEKGGLFRDPEEGRRKAGLLKKAQALANKKCFFQ</sequence>
<organism evidence="2 3">
    <name type="scientific">Nitrosococcus halophilus (strain Nc4)</name>
    <dbReference type="NCBI Taxonomy" id="472759"/>
    <lineage>
        <taxon>Bacteria</taxon>
        <taxon>Pseudomonadati</taxon>
        <taxon>Pseudomonadota</taxon>
        <taxon>Gammaproteobacteria</taxon>
        <taxon>Chromatiales</taxon>
        <taxon>Chromatiaceae</taxon>
        <taxon>Nitrosococcus</taxon>
    </lineage>
</organism>
<dbReference type="Proteomes" id="UP000001844">
    <property type="component" value="Chromosome"/>
</dbReference>
<evidence type="ECO:0000256" key="1">
    <source>
        <dbReference type="SAM" id="SignalP"/>
    </source>
</evidence>
<feature type="signal peptide" evidence="1">
    <location>
        <begin position="1"/>
        <end position="21"/>
    </location>
</feature>
<accession>D5C3H4</accession>
<keyword evidence="3" id="KW-1185">Reference proteome</keyword>
<name>D5C3H4_NITHN</name>
<gene>
    <name evidence="2" type="ordered locus">Nhal_3869</name>
</gene>